<evidence type="ECO:0000313" key="1">
    <source>
        <dbReference type="EMBL" id="MBX46853.1"/>
    </source>
</evidence>
<accession>A0A2P2NWM7</accession>
<sequence length="13" mass="1600">MFILTPKIIYLFT</sequence>
<proteinExistence type="predicted"/>
<protein>
    <submittedName>
        <fullName evidence="1">Uncharacterized protein</fullName>
    </submittedName>
</protein>
<name>A0A2P2NWM7_RHIMU</name>
<reference evidence="1" key="1">
    <citation type="submission" date="2018-02" db="EMBL/GenBank/DDBJ databases">
        <title>Rhizophora mucronata_Transcriptome.</title>
        <authorList>
            <person name="Meera S.P."/>
            <person name="Sreeshan A."/>
            <person name="Augustine A."/>
        </authorList>
    </citation>
    <scope>NUCLEOTIDE SEQUENCE</scope>
    <source>
        <tissue evidence="1">Leaf</tissue>
    </source>
</reference>
<dbReference type="EMBL" id="GGEC01066369">
    <property type="protein sequence ID" value="MBX46853.1"/>
    <property type="molecule type" value="Transcribed_RNA"/>
</dbReference>
<organism evidence="1">
    <name type="scientific">Rhizophora mucronata</name>
    <name type="common">Asiatic mangrove</name>
    <dbReference type="NCBI Taxonomy" id="61149"/>
    <lineage>
        <taxon>Eukaryota</taxon>
        <taxon>Viridiplantae</taxon>
        <taxon>Streptophyta</taxon>
        <taxon>Embryophyta</taxon>
        <taxon>Tracheophyta</taxon>
        <taxon>Spermatophyta</taxon>
        <taxon>Magnoliopsida</taxon>
        <taxon>eudicotyledons</taxon>
        <taxon>Gunneridae</taxon>
        <taxon>Pentapetalae</taxon>
        <taxon>rosids</taxon>
        <taxon>fabids</taxon>
        <taxon>Malpighiales</taxon>
        <taxon>Rhizophoraceae</taxon>
        <taxon>Rhizophora</taxon>
    </lineage>
</organism>